<dbReference type="SMART" id="SM00448">
    <property type="entry name" value="REC"/>
    <property type="match status" value="1"/>
</dbReference>
<dbReference type="SUPFAM" id="SSF55874">
    <property type="entry name" value="ATPase domain of HSP90 chaperone/DNA topoisomerase II/histidine kinase"/>
    <property type="match status" value="1"/>
</dbReference>
<dbReference type="FunFam" id="2.60.40.10:FF:000791">
    <property type="entry name" value="Two-component system sensor histidine kinase/response regulator"/>
    <property type="match status" value="1"/>
</dbReference>
<dbReference type="PANTHER" id="PTHR43547">
    <property type="entry name" value="TWO-COMPONENT HISTIDINE KINASE"/>
    <property type="match status" value="1"/>
</dbReference>
<dbReference type="SUPFAM" id="SSF47384">
    <property type="entry name" value="Homodimeric domain of signal transducing histidine kinase"/>
    <property type="match status" value="1"/>
</dbReference>
<dbReference type="CDD" id="cd00082">
    <property type="entry name" value="HisKA"/>
    <property type="match status" value="1"/>
</dbReference>
<keyword evidence="13" id="KW-0472">Membrane</keyword>
<dbReference type="Pfam" id="PF00512">
    <property type="entry name" value="HisKA"/>
    <property type="match status" value="1"/>
</dbReference>
<dbReference type="InterPro" id="IPR011110">
    <property type="entry name" value="Reg_prop"/>
</dbReference>
<evidence type="ECO:0000313" key="17">
    <source>
        <dbReference type="EMBL" id="HFI90742.1"/>
    </source>
</evidence>
<keyword evidence="10" id="KW-0238">DNA-binding</keyword>
<dbReference type="SUPFAM" id="SSF46689">
    <property type="entry name" value="Homeodomain-like"/>
    <property type="match status" value="1"/>
</dbReference>
<dbReference type="GO" id="GO:0000155">
    <property type="term" value="F:phosphorelay sensor kinase activity"/>
    <property type="evidence" value="ECO:0007669"/>
    <property type="project" value="InterPro"/>
</dbReference>
<dbReference type="Pfam" id="PF07494">
    <property type="entry name" value="Reg_prop"/>
    <property type="match status" value="8"/>
</dbReference>
<dbReference type="PANTHER" id="PTHR43547:SF2">
    <property type="entry name" value="HYBRID SIGNAL TRANSDUCTION HISTIDINE KINASE C"/>
    <property type="match status" value="1"/>
</dbReference>
<keyword evidence="13" id="KW-0812">Transmembrane</keyword>
<keyword evidence="8" id="KW-0902">Two-component regulatory system</keyword>
<evidence type="ECO:0000259" key="15">
    <source>
        <dbReference type="PROSITE" id="PS50109"/>
    </source>
</evidence>
<dbReference type="InterPro" id="IPR013783">
    <property type="entry name" value="Ig-like_fold"/>
</dbReference>
<dbReference type="PROSITE" id="PS00041">
    <property type="entry name" value="HTH_ARAC_FAMILY_1"/>
    <property type="match status" value="1"/>
</dbReference>
<dbReference type="Gene3D" id="2.60.40.10">
    <property type="entry name" value="Immunoglobulins"/>
    <property type="match status" value="1"/>
</dbReference>
<evidence type="ECO:0000256" key="10">
    <source>
        <dbReference type="ARBA" id="ARBA00023125"/>
    </source>
</evidence>
<keyword evidence="3 12" id="KW-0597">Phosphoprotein</keyword>
<keyword evidence="5" id="KW-0547">Nucleotide-binding</keyword>
<dbReference type="SUPFAM" id="SSF52172">
    <property type="entry name" value="CheY-like"/>
    <property type="match status" value="1"/>
</dbReference>
<evidence type="ECO:0000256" key="2">
    <source>
        <dbReference type="ARBA" id="ARBA00012438"/>
    </source>
</evidence>
<dbReference type="InterPro" id="IPR015943">
    <property type="entry name" value="WD40/YVTN_repeat-like_dom_sf"/>
</dbReference>
<dbReference type="InterPro" id="IPR018060">
    <property type="entry name" value="HTH_AraC"/>
</dbReference>
<dbReference type="InterPro" id="IPR011123">
    <property type="entry name" value="Y_Y_Y"/>
</dbReference>
<dbReference type="GO" id="GO:0043565">
    <property type="term" value="F:sequence-specific DNA binding"/>
    <property type="evidence" value="ECO:0007669"/>
    <property type="project" value="InterPro"/>
</dbReference>
<sequence length="1373" mass="155986">MRLIFNVTAFYILVYLNSIYTSAQPIHSRFDHFTTKDGLSGNQITHIIQDNKGFLWISTKTGLNKFDGQSFNHYKFIPDENNSLSDNEVNFIYQSSDELIWIGTQDGLNLLNPYKEEIKRFHLNDSLPSKEITAIGEDKFGNLWVGTRKGVVSINKNNSKLKIFSFNPANKRGITGNSIKAIQTDINGNLWIGTTKGLCRFNYDNEEFESFLSDSTNPKSISGNMISYLRKDKTGDLWIGTATGLSKLLFNSNEYEFENYSFDDGTENSKKLNRIRSFDFDSKGNLWIGTIGGGLIKFNPSTGQFINFQYSMNDLSSINDNEIFAVCVDNFDNVWVGSPQKGLSKFSPSKARFELFKPDNFSIKDVPSNDITTIFLDESNLIWLGTNGDGIFVYKLNENYYPSDLIFKLQKNDKGGLASNYITSIIKDKEGVYWIGTLAGGLNRYDSQTKKIEVFKTNPDDPTSISNNYINTIFEDSEGYIWVGTSAGGVNRYDKQTNSFTRFVYLPGKANNNSINSPEITSITEDNDGNLWFGTTTGGLNLYDKKEKRFTYFLPESGNKNSLSFRNISCIYKDKVGRLWIGTLGGGLNLYQDNLFRHLTEQNGFVSNIILSITEDKNGFLWLTTSNGISRFNPQSNEIINFDEGDGLQSKEFSVRAIANHKFSGTLFFGGAKGLNIYNNIPINKNLNSPQIVFTDFKVFNKSVLPSADAPLKESISYAKEIILSHDQNVISFSFASLDFTSPSKNQYAYLLEGFDNDWVYIGNNREVTYTNLSPGNYLFKVKATNSDGVWSENAAQIMLTIKPPIWQTWWAFILYTIIAFLGLYGIRKYELSRIKLRNELRLKEFESKKLQEVDLIKSRFFANISHEFRTPLMLIKGPVEHLINQSKDDNQLEQLQIVNKNADKLKQLIEQILELSQLEAATIPLKVKEENLVPLLKGITYSFESHARQKNISLGFISEDENIYAEVDRDKLEKIINNLLSNAFKFTDEGGKVFVEIQRISSNEKLFAEIKISDTGIGIEQNKLEKIFDRFYQVDDTQSKKYAGSGIGLALVKELVDLHKWNISVKSRVGEGTSFILRIPLIDKFNAENIPAEVKVISNEISEQSFNDYSQDVEKFQNQSDKPTILIVEDSEDVRKYISEVLKKDFNLIEASDGKEGIEKAKSISPDLIISDIMMPVIDGIEFCRIIKTDFDTSHIPIILLTAKVSHESKLEGLETGADDYLQKPFETRELFIRIRNLLGQRKRLKEKYSKEIRIAAETVTSNTLDNEFLNEAFEIANKNFSNPNFNAEDLAIELNMSLSKFRRKLLALTGESPGEFLRTYRLKKSAQMIIENKFSITQIALEVGFSSSSHFTKAFQQHFGCLPSEFNQKLS</sequence>
<keyword evidence="4" id="KW-0808">Transferase</keyword>
<gene>
    <name evidence="17" type="ORF">ENS31_04315</name>
</gene>
<dbReference type="FunFam" id="3.30.565.10:FF:000037">
    <property type="entry name" value="Hybrid sensor histidine kinase/response regulator"/>
    <property type="match status" value="1"/>
</dbReference>
<keyword evidence="7" id="KW-0067">ATP-binding</keyword>
<evidence type="ECO:0000256" key="1">
    <source>
        <dbReference type="ARBA" id="ARBA00000085"/>
    </source>
</evidence>
<feature type="transmembrane region" description="Helical" evidence="13">
    <location>
        <begin position="809"/>
        <end position="827"/>
    </location>
</feature>
<name>A0A7V2ZIT1_9BACT</name>
<dbReference type="InterPro" id="IPR036890">
    <property type="entry name" value="HATPase_C_sf"/>
</dbReference>
<evidence type="ECO:0000256" key="7">
    <source>
        <dbReference type="ARBA" id="ARBA00022840"/>
    </source>
</evidence>
<dbReference type="InterPro" id="IPR003594">
    <property type="entry name" value="HATPase_dom"/>
</dbReference>
<evidence type="ECO:0000256" key="13">
    <source>
        <dbReference type="SAM" id="Phobius"/>
    </source>
</evidence>
<evidence type="ECO:0000259" key="16">
    <source>
        <dbReference type="PROSITE" id="PS50110"/>
    </source>
</evidence>
<dbReference type="Gene3D" id="3.40.50.2300">
    <property type="match status" value="1"/>
</dbReference>
<evidence type="ECO:0000256" key="5">
    <source>
        <dbReference type="ARBA" id="ARBA00022741"/>
    </source>
</evidence>
<dbReference type="SMART" id="SM00342">
    <property type="entry name" value="HTH_ARAC"/>
    <property type="match status" value="1"/>
</dbReference>
<keyword evidence="13" id="KW-1133">Transmembrane helix</keyword>
<proteinExistence type="predicted"/>
<evidence type="ECO:0000256" key="3">
    <source>
        <dbReference type="ARBA" id="ARBA00022553"/>
    </source>
</evidence>
<dbReference type="SMART" id="SM00388">
    <property type="entry name" value="HisKA"/>
    <property type="match status" value="1"/>
</dbReference>
<dbReference type="Pfam" id="PF12833">
    <property type="entry name" value="HTH_18"/>
    <property type="match status" value="1"/>
</dbReference>
<feature type="domain" description="Response regulatory" evidence="16">
    <location>
        <begin position="1125"/>
        <end position="1240"/>
    </location>
</feature>
<accession>A0A7V2ZIT1</accession>
<keyword evidence="9" id="KW-0805">Transcription regulation</keyword>
<dbReference type="InterPro" id="IPR011006">
    <property type="entry name" value="CheY-like_superfamily"/>
</dbReference>
<dbReference type="Pfam" id="PF00072">
    <property type="entry name" value="Response_reg"/>
    <property type="match status" value="1"/>
</dbReference>
<dbReference type="PROSITE" id="PS01124">
    <property type="entry name" value="HTH_ARAC_FAMILY_2"/>
    <property type="match status" value="1"/>
</dbReference>
<keyword evidence="11" id="KW-0804">Transcription</keyword>
<dbReference type="FunFam" id="3.40.50.2300:FF:000138">
    <property type="entry name" value="Two-component system sensor histidine kinase/response regulator"/>
    <property type="match status" value="1"/>
</dbReference>
<dbReference type="EC" id="2.7.13.3" evidence="2"/>
<protein>
    <recommendedName>
        <fullName evidence="2">histidine kinase</fullName>
        <ecNumber evidence="2">2.7.13.3</ecNumber>
    </recommendedName>
</protein>
<dbReference type="Pfam" id="PF02518">
    <property type="entry name" value="HATPase_c"/>
    <property type="match status" value="1"/>
</dbReference>
<evidence type="ECO:0000256" key="11">
    <source>
        <dbReference type="ARBA" id="ARBA00023163"/>
    </source>
</evidence>
<dbReference type="PROSITE" id="PS50110">
    <property type="entry name" value="RESPONSE_REGULATORY"/>
    <property type="match status" value="1"/>
</dbReference>
<dbReference type="InterPro" id="IPR003661">
    <property type="entry name" value="HisK_dim/P_dom"/>
</dbReference>
<dbReference type="InterPro" id="IPR001789">
    <property type="entry name" value="Sig_transdc_resp-reg_receiver"/>
</dbReference>
<dbReference type="Gene3D" id="1.10.10.60">
    <property type="entry name" value="Homeodomain-like"/>
    <property type="match status" value="1"/>
</dbReference>
<dbReference type="InterPro" id="IPR009057">
    <property type="entry name" value="Homeodomain-like_sf"/>
</dbReference>
<dbReference type="Gene3D" id="2.130.10.10">
    <property type="entry name" value="YVTN repeat-like/Quinoprotein amine dehydrogenase"/>
    <property type="match status" value="4"/>
</dbReference>
<feature type="domain" description="Histidine kinase" evidence="15">
    <location>
        <begin position="864"/>
        <end position="1084"/>
    </location>
</feature>
<dbReference type="GO" id="GO:0003700">
    <property type="term" value="F:DNA-binding transcription factor activity"/>
    <property type="evidence" value="ECO:0007669"/>
    <property type="project" value="InterPro"/>
</dbReference>
<dbReference type="PRINTS" id="PR00344">
    <property type="entry name" value="BCTRLSENSOR"/>
</dbReference>
<keyword evidence="6 17" id="KW-0418">Kinase</keyword>
<feature type="domain" description="HTH araC/xylS-type" evidence="14">
    <location>
        <begin position="1272"/>
        <end position="1371"/>
    </location>
</feature>
<dbReference type="InterPro" id="IPR018062">
    <property type="entry name" value="HTH_AraC-typ_CS"/>
</dbReference>
<comment type="catalytic activity">
    <reaction evidence="1">
        <text>ATP + protein L-histidine = ADP + protein N-phospho-L-histidine.</text>
        <dbReference type="EC" id="2.7.13.3"/>
    </reaction>
</comment>
<evidence type="ECO:0000256" key="6">
    <source>
        <dbReference type="ARBA" id="ARBA00022777"/>
    </source>
</evidence>
<evidence type="ECO:0000256" key="9">
    <source>
        <dbReference type="ARBA" id="ARBA00023015"/>
    </source>
</evidence>
<organism evidence="17">
    <name type="scientific">Ignavibacterium album</name>
    <dbReference type="NCBI Taxonomy" id="591197"/>
    <lineage>
        <taxon>Bacteria</taxon>
        <taxon>Pseudomonadati</taxon>
        <taxon>Ignavibacteriota</taxon>
        <taxon>Ignavibacteria</taxon>
        <taxon>Ignavibacteriales</taxon>
        <taxon>Ignavibacteriaceae</taxon>
        <taxon>Ignavibacterium</taxon>
    </lineage>
</organism>
<dbReference type="Pfam" id="PF07495">
    <property type="entry name" value="Y_Y_Y"/>
    <property type="match status" value="1"/>
</dbReference>
<evidence type="ECO:0000256" key="12">
    <source>
        <dbReference type="PROSITE-ProRule" id="PRU00169"/>
    </source>
</evidence>
<dbReference type="EMBL" id="DSUJ01000008">
    <property type="protein sequence ID" value="HFI90742.1"/>
    <property type="molecule type" value="Genomic_DNA"/>
</dbReference>
<dbReference type="SMART" id="SM00387">
    <property type="entry name" value="HATPase_c"/>
    <property type="match status" value="1"/>
</dbReference>
<evidence type="ECO:0000256" key="8">
    <source>
        <dbReference type="ARBA" id="ARBA00023012"/>
    </source>
</evidence>
<dbReference type="SUPFAM" id="SSF63829">
    <property type="entry name" value="Calcium-dependent phosphotriesterase"/>
    <property type="match status" value="3"/>
</dbReference>
<dbReference type="CDD" id="cd00146">
    <property type="entry name" value="PKD"/>
    <property type="match status" value="1"/>
</dbReference>
<dbReference type="GO" id="GO:0005524">
    <property type="term" value="F:ATP binding"/>
    <property type="evidence" value="ECO:0007669"/>
    <property type="project" value="UniProtKB-KW"/>
</dbReference>
<dbReference type="InterPro" id="IPR004358">
    <property type="entry name" value="Sig_transdc_His_kin-like_C"/>
</dbReference>
<evidence type="ECO:0000256" key="4">
    <source>
        <dbReference type="ARBA" id="ARBA00022679"/>
    </source>
</evidence>
<dbReference type="PROSITE" id="PS50109">
    <property type="entry name" value="HIS_KIN"/>
    <property type="match status" value="1"/>
</dbReference>
<dbReference type="InterPro" id="IPR005467">
    <property type="entry name" value="His_kinase_dom"/>
</dbReference>
<dbReference type="Gene3D" id="3.30.565.10">
    <property type="entry name" value="Histidine kinase-like ATPase, C-terminal domain"/>
    <property type="match status" value="1"/>
</dbReference>
<dbReference type="Gene3D" id="1.10.287.130">
    <property type="match status" value="1"/>
</dbReference>
<dbReference type="InterPro" id="IPR036097">
    <property type="entry name" value="HisK_dim/P_sf"/>
</dbReference>
<comment type="caution">
    <text evidence="17">The sequence shown here is derived from an EMBL/GenBank/DDBJ whole genome shotgun (WGS) entry which is preliminary data.</text>
</comment>
<feature type="modified residue" description="4-aspartylphosphate" evidence="12">
    <location>
        <position position="1173"/>
    </location>
</feature>
<evidence type="ECO:0000259" key="14">
    <source>
        <dbReference type="PROSITE" id="PS01124"/>
    </source>
</evidence>
<reference evidence="17" key="1">
    <citation type="journal article" date="2020" name="mSystems">
        <title>Genome- and Community-Level Interaction Insights into Carbon Utilization and Element Cycling Functions of Hydrothermarchaeota in Hydrothermal Sediment.</title>
        <authorList>
            <person name="Zhou Z."/>
            <person name="Liu Y."/>
            <person name="Xu W."/>
            <person name="Pan J."/>
            <person name="Luo Z.H."/>
            <person name="Li M."/>
        </authorList>
    </citation>
    <scope>NUCLEOTIDE SEQUENCE [LARGE SCALE GENOMIC DNA]</scope>
    <source>
        <strain evidence="17">SpSt-479</strain>
    </source>
</reference>